<dbReference type="Proteomes" id="UP001319846">
    <property type="component" value="Unassembled WGS sequence"/>
</dbReference>
<evidence type="ECO:0000313" key="2">
    <source>
        <dbReference type="Proteomes" id="UP001319846"/>
    </source>
</evidence>
<keyword evidence="2" id="KW-1185">Reference proteome</keyword>
<comment type="caution">
    <text evidence="1">The sequence shown here is derived from an EMBL/GenBank/DDBJ whole genome shotgun (WGS) entry which is preliminary data.</text>
</comment>
<dbReference type="EMBL" id="JABYQT010000013">
    <property type="protein sequence ID" value="MBZ5488950.1"/>
    <property type="molecule type" value="Genomic_DNA"/>
</dbReference>
<organism evidence="1 2">
    <name type="scientific">Vreelandella aquamarina</name>
    <dbReference type="NCBI Taxonomy" id="77097"/>
    <lineage>
        <taxon>Bacteria</taxon>
        <taxon>Pseudomonadati</taxon>
        <taxon>Pseudomonadota</taxon>
        <taxon>Gammaproteobacteria</taxon>
        <taxon>Oceanospirillales</taxon>
        <taxon>Halomonadaceae</taxon>
        <taxon>Vreelandella</taxon>
    </lineage>
</organism>
<protein>
    <submittedName>
        <fullName evidence="1">Uncharacterized protein</fullName>
    </submittedName>
</protein>
<evidence type="ECO:0000313" key="1">
    <source>
        <dbReference type="EMBL" id="MBZ5488950.1"/>
    </source>
</evidence>
<sequence length="72" mass="7724">MMRFASPEQLKSMASELKSIARELGVATRQLSGESNSTAGPTVLPTVNAAQPDKKGFKAYFYKVSDSLRASA</sequence>
<accession>A0ACC5VYB9</accession>
<gene>
    <name evidence="1" type="ORF">HW452_15605</name>
</gene>
<name>A0ACC5VYB9_9GAMM</name>
<reference evidence="1" key="1">
    <citation type="submission" date="2020-06" db="EMBL/GenBank/DDBJ databases">
        <title>Whole Genome Sequence of Halomonas aquamarina MB598.</title>
        <authorList>
            <person name="Pervaiz M."/>
            <person name="Fariq A."/>
            <person name="Yasmin A."/>
            <person name="Welch M."/>
        </authorList>
    </citation>
    <scope>NUCLEOTIDE SEQUENCE</scope>
    <source>
        <strain evidence="1">MB598</strain>
    </source>
</reference>
<proteinExistence type="predicted"/>